<dbReference type="AlphaFoldDB" id="A0A9P9WW41"/>
<dbReference type="SMART" id="SM00248">
    <property type="entry name" value="ANK"/>
    <property type="match status" value="6"/>
</dbReference>
<dbReference type="Gene3D" id="1.25.40.20">
    <property type="entry name" value="Ankyrin repeat-containing domain"/>
    <property type="match status" value="1"/>
</dbReference>
<name>A0A9P9WW41_9PEZI</name>
<evidence type="ECO:0000256" key="3">
    <source>
        <dbReference type="PROSITE-ProRule" id="PRU00023"/>
    </source>
</evidence>
<evidence type="ECO:0000256" key="2">
    <source>
        <dbReference type="ARBA" id="ARBA00023043"/>
    </source>
</evidence>
<comment type="caution">
    <text evidence="4">The sequence shown here is derived from an EMBL/GenBank/DDBJ whole genome shotgun (WGS) entry which is preliminary data.</text>
</comment>
<dbReference type="InterPro" id="IPR002110">
    <property type="entry name" value="Ankyrin_rpt"/>
</dbReference>
<feature type="repeat" description="ANK" evidence="3">
    <location>
        <begin position="347"/>
        <end position="375"/>
    </location>
</feature>
<dbReference type="Proteomes" id="UP000829685">
    <property type="component" value="Unassembled WGS sequence"/>
</dbReference>
<sequence length="492" mass="55475">MHLFSCPPELIELIFSQIVLSRVMPRVMRLRLVSRQFKEGIDDAVRRLRLFSQLLDTPFSAQYFLRSRRPSPHNKLAYIDSYLVHQALRARSVTSPLGRIRHAGHALCEEVGDTSMEAVLACTGSLIGLAATTHSRELLQEPECECSQSDLQADLCVAAIYLGPKAYIERLIADGAQFCNEDRRRNVRSSIFGDSFHVATVRGSLDIIKLLLSCNSEYRETGTPLFVHQREILFSAADQDHRECLDFALGSGAFKIPEEETQRMSRGSVVILRSALSATPWPAAYERIAAMLGPRDEMFDPLLREPAVWLARKAGSGRSEMVRYFLEKGAKPNHVNSHRDTTDRRSYKYKPLLTAARKGHVDIVKLLLDAGADPNWYAPQDSALMGAVWHGTTAVVQLLLDYGADVNEGYPPPIVLAVFKERLDLFRLLQERGATLDTPETGGWAMAVARSHGLCSMRDLLIREGVARDMVLHRVGCRGEFQWWYKRLWPER</sequence>
<evidence type="ECO:0000256" key="1">
    <source>
        <dbReference type="ARBA" id="ARBA00022737"/>
    </source>
</evidence>
<dbReference type="PROSITE" id="PS50297">
    <property type="entry name" value="ANK_REP_REGION"/>
    <property type="match status" value="2"/>
</dbReference>
<evidence type="ECO:0000313" key="4">
    <source>
        <dbReference type="EMBL" id="KAI1880330.1"/>
    </source>
</evidence>
<dbReference type="InterPro" id="IPR036770">
    <property type="entry name" value="Ankyrin_rpt-contain_sf"/>
</dbReference>
<protein>
    <recommendedName>
        <fullName evidence="6">Ankyrin</fullName>
    </recommendedName>
</protein>
<evidence type="ECO:0000313" key="5">
    <source>
        <dbReference type="Proteomes" id="UP000829685"/>
    </source>
</evidence>
<dbReference type="PANTHER" id="PTHR24198">
    <property type="entry name" value="ANKYRIN REPEAT AND PROTEIN KINASE DOMAIN-CONTAINING PROTEIN"/>
    <property type="match status" value="1"/>
</dbReference>
<accession>A0A9P9WW41</accession>
<evidence type="ECO:0008006" key="6">
    <source>
        <dbReference type="Google" id="ProtNLM"/>
    </source>
</evidence>
<reference evidence="4" key="1">
    <citation type="submission" date="2021-03" db="EMBL/GenBank/DDBJ databases">
        <title>Revisited historic fungal species revealed as producer of novel bioactive compounds through whole genome sequencing and comparative genomics.</title>
        <authorList>
            <person name="Vignolle G.A."/>
            <person name="Hochenegger N."/>
            <person name="Mach R.L."/>
            <person name="Mach-Aigner A.R."/>
            <person name="Javad Rahimi M."/>
            <person name="Salim K.A."/>
            <person name="Chan C.M."/>
            <person name="Lim L.B.L."/>
            <person name="Cai F."/>
            <person name="Druzhinina I.S."/>
            <person name="U'Ren J.M."/>
            <person name="Derntl C."/>
        </authorList>
    </citation>
    <scope>NUCLEOTIDE SEQUENCE</scope>
    <source>
        <strain evidence="4">TUCIM 5799</strain>
    </source>
</reference>
<proteinExistence type="predicted"/>
<dbReference type="EMBL" id="JAFIMR010000003">
    <property type="protein sequence ID" value="KAI1880330.1"/>
    <property type="molecule type" value="Genomic_DNA"/>
</dbReference>
<dbReference type="Pfam" id="PF12796">
    <property type="entry name" value="Ank_2"/>
    <property type="match status" value="1"/>
</dbReference>
<keyword evidence="2 3" id="KW-0040">ANK repeat</keyword>
<feature type="repeat" description="ANK" evidence="3">
    <location>
        <begin position="379"/>
        <end position="407"/>
    </location>
</feature>
<gene>
    <name evidence="4" type="ORF">JX265_001951</name>
</gene>
<organism evidence="4 5">
    <name type="scientific">Neoarthrinium moseri</name>
    <dbReference type="NCBI Taxonomy" id="1658444"/>
    <lineage>
        <taxon>Eukaryota</taxon>
        <taxon>Fungi</taxon>
        <taxon>Dikarya</taxon>
        <taxon>Ascomycota</taxon>
        <taxon>Pezizomycotina</taxon>
        <taxon>Sordariomycetes</taxon>
        <taxon>Xylariomycetidae</taxon>
        <taxon>Amphisphaeriales</taxon>
        <taxon>Apiosporaceae</taxon>
        <taxon>Neoarthrinium</taxon>
    </lineage>
</organism>
<dbReference type="PROSITE" id="PS50088">
    <property type="entry name" value="ANK_REPEAT"/>
    <property type="match status" value="2"/>
</dbReference>
<dbReference type="SUPFAM" id="SSF48403">
    <property type="entry name" value="Ankyrin repeat"/>
    <property type="match status" value="1"/>
</dbReference>
<dbReference type="PANTHER" id="PTHR24198:SF165">
    <property type="entry name" value="ANKYRIN REPEAT-CONTAINING PROTEIN-RELATED"/>
    <property type="match status" value="1"/>
</dbReference>
<keyword evidence="1" id="KW-0677">Repeat</keyword>
<keyword evidence="5" id="KW-1185">Reference proteome</keyword>